<evidence type="ECO:0000313" key="2">
    <source>
        <dbReference type="EMBL" id="CAG37953.1"/>
    </source>
</evidence>
<geneLocation type="plasmid" evidence="3">
    <name>large</name>
</geneLocation>
<evidence type="ECO:0000313" key="3">
    <source>
        <dbReference type="Proteomes" id="UP000000602"/>
    </source>
</evidence>
<sequence>MKNVTWFKIAAILICMMLLPLETAMSAEESPPPALKEQLLAVYHDATAAGVGQEAAMLSAVQTISEQTYKAIANKSLTPLSAEAITALETQIVSEAIVTMAAEVTFENHTDLTAVENILVSAYNHSEGAVVQIDMGNVATATQHIIEVAIKAVPVADKESLTALYHDATAAGADQDTAMVSAVQAVSEQMYAAIVNDLHLPLSTETVVALEIQIVSEAIVALSTEVAAETHTDLASVENNLVDAYNQSEGALVQVSMANVETATQHIAEVQSDAAPLADATPVVDAAPTEATVPVIDESPMPEAITELQEKMEEVLESSEADDNDASSI</sequence>
<name>Q6AI94_DESPS</name>
<feature type="signal peptide" evidence="1">
    <location>
        <begin position="1"/>
        <end position="26"/>
    </location>
</feature>
<keyword evidence="3" id="KW-1185">Reference proteome</keyword>
<keyword evidence="1" id="KW-0732">Signal</keyword>
<protein>
    <submittedName>
        <fullName evidence="2">Uncharacterized protein</fullName>
    </submittedName>
</protein>
<dbReference type="Proteomes" id="UP000000602">
    <property type="component" value="Plasmid large"/>
</dbReference>
<dbReference type="AlphaFoldDB" id="Q6AI94"/>
<evidence type="ECO:0000256" key="1">
    <source>
        <dbReference type="SAM" id="SignalP"/>
    </source>
</evidence>
<organism evidence="2 3">
    <name type="scientific">Desulfotalea psychrophila (strain LSv54 / DSM 12343)</name>
    <dbReference type="NCBI Taxonomy" id="177439"/>
    <lineage>
        <taxon>Bacteria</taxon>
        <taxon>Pseudomonadati</taxon>
        <taxon>Thermodesulfobacteriota</taxon>
        <taxon>Desulfobulbia</taxon>
        <taxon>Desulfobulbales</taxon>
        <taxon>Desulfocapsaceae</taxon>
        <taxon>Desulfotalea</taxon>
    </lineage>
</organism>
<accession>Q6AI94</accession>
<reference evidence="2 3" key="1">
    <citation type="journal article" date="2004" name="Environ. Microbiol.">
        <title>The genome of Desulfotalea psychrophila, a sulfate-reducing bacterium from permanently cold Arctic sediments.</title>
        <authorList>
            <person name="Rabus R."/>
            <person name="Ruepp A."/>
            <person name="Frickey T."/>
            <person name="Rattei T."/>
            <person name="Fartmann B."/>
            <person name="Stark M."/>
            <person name="Bauer M."/>
            <person name="Zibat A."/>
            <person name="Lombardot T."/>
            <person name="Becker I."/>
            <person name="Amann J."/>
            <person name="Gellner K."/>
            <person name="Teeling H."/>
            <person name="Leuschner W.D."/>
            <person name="Gloeckner F.-O."/>
            <person name="Lupas A.N."/>
            <person name="Amann R."/>
            <person name="Klenk H.-P."/>
        </authorList>
    </citation>
    <scope>NUCLEOTIDE SEQUENCE [LARGE SCALE GENOMIC DNA]</scope>
    <source>
        <strain evidence="3">DSM 12343 / LSv54</strain>
        <plasmid evidence="3">large</plasmid>
    </source>
</reference>
<dbReference type="HOGENOM" id="CLU_843931_0_0_7"/>
<feature type="chain" id="PRO_5004270350" evidence="1">
    <location>
        <begin position="27"/>
        <end position="329"/>
    </location>
</feature>
<dbReference type="RefSeq" id="WP_011190448.1">
    <property type="nucleotide sequence ID" value="NC_006139.1"/>
</dbReference>
<dbReference type="STRING" id="177439.DPPB89"/>
<dbReference type="KEGG" id="dps:DPPB89"/>
<dbReference type="EMBL" id="CR522871">
    <property type="protein sequence ID" value="CAG37953.1"/>
    <property type="molecule type" value="Genomic_DNA"/>
</dbReference>
<proteinExistence type="predicted"/>
<gene>
    <name evidence="2" type="ordered locus">DPPB89</name>
</gene>